<feature type="transmembrane region" description="Helical" evidence="2">
    <location>
        <begin position="53"/>
        <end position="74"/>
    </location>
</feature>
<keyword evidence="2" id="KW-0812">Transmembrane</keyword>
<accession>C7H4E8</accession>
<dbReference type="EMBL" id="ACOP02000026">
    <property type="protein sequence ID" value="EEU97230.1"/>
    <property type="molecule type" value="Genomic_DNA"/>
</dbReference>
<organism evidence="3 4">
    <name type="scientific">Faecalibacterium duncaniae (strain DSM 17677 / JCM 31915 / A2-165)</name>
    <name type="common">Faecalibacterium prausnitzii</name>
    <dbReference type="NCBI Taxonomy" id="411483"/>
    <lineage>
        <taxon>Bacteria</taxon>
        <taxon>Bacillati</taxon>
        <taxon>Bacillota</taxon>
        <taxon>Clostridia</taxon>
        <taxon>Eubacteriales</taxon>
        <taxon>Oscillospiraceae</taxon>
        <taxon>Faecalibacterium</taxon>
    </lineage>
</organism>
<dbReference type="Proteomes" id="UP000004619">
    <property type="component" value="Unassembled WGS sequence"/>
</dbReference>
<evidence type="ECO:0000313" key="3">
    <source>
        <dbReference type="EMBL" id="EEU97230.1"/>
    </source>
</evidence>
<evidence type="ECO:0000256" key="1">
    <source>
        <dbReference type="SAM" id="MobiDB-lite"/>
    </source>
</evidence>
<proteinExistence type="predicted"/>
<dbReference type="STRING" id="411483.FAEPRAA2165_01162"/>
<protein>
    <submittedName>
        <fullName evidence="3">Uncharacterized protein</fullName>
    </submittedName>
</protein>
<dbReference type="PATRIC" id="fig|411483.3.peg.750"/>
<feature type="non-terminal residue" evidence="3">
    <location>
        <position position="1"/>
    </location>
</feature>
<keyword evidence="2" id="KW-0472">Membrane</keyword>
<sequence length="318" mass="36035">SWQNCLQKNTNLRLIAFWKDLRYIKGVTWIFLFYLNKNPGKGRRNTMKQRKNIAALSLLLAGCICLSACGGGTAEPSPSSEAEEAPYSAQSPDTSSVTELSDEQQEALDDWLWYERGDYTSENWYHIGSDGTVEMHGEYGSTDDTYTAYPMKGTVYNMEGFDIGPDDVPFLSLQMEENVFNSVEIIEDGRAFLTGNASSFPSYYIRSDYTDDEDLHNACVLMYRQWRLDEEHLYLNFYPNHGFILYGQKDLGDSVYGFDADSVYTGQWMVDGDAVSLFWDDGTEDTAVLIPNEHPGDVGEDVSTLSMNGTDLLFNNRW</sequence>
<feature type="region of interest" description="Disordered" evidence="1">
    <location>
        <begin position="75"/>
        <end position="101"/>
    </location>
</feature>
<keyword evidence="4" id="KW-1185">Reference proteome</keyword>
<evidence type="ECO:0000256" key="2">
    <source>
        <dbReference type="SAM" id="Phobius"/>
    </source>
</evidence>
<comment type="caution">
    <text evidence="3">The sequence shown here is derived from an EMBL/GenBank/DDBJ whole genome shotgun (WGS) entry which is preliminary data.</text>
</comment>
<reference evidence="3" key="1">
    <citation type="submission" date="2009-08" db="EMBL/GenBank/DDBJ databases">
        <authorList>
            <person name="Weinstock G."/>
            <person name="Sodergren E."/>
            <person name="Clifton S."/>
            <person name="Fulton L."/>
            <person name="Fulton B."/>
            <person name="Courtney L."/>
            <person name="Fronick C."/>
            <person name="Harrison M."/>
            <person name="Strong C."/>
            <person name="Farmer C."/>
            <person name="Delahaunty K."/>
            <person name="Markovic C."/>
            <person name="Hall O."/>
            <person name="Minx P."/>
            <person name="Tomlinson C."/>
            <person name="Mitreva M."/>
            <person name="Nelson J."/>
            <person name="Hou S."/>
            <person name="Wollam A."/>
            <person name="Pepin K.H."/>
            <person name="Johnson M."/>
            <person name="Bhonagiri V."/>
            <person name="Nash W.E."/>
            <person name="Warren W."/>
            <person name="Chinwalla A."/>
            <person name="Mardis E.R."/>
            <person name="Wilson R.K."/>
        </authorList>
    </citation>
    <scope>NUCLEOTIDE SEQUENCE [LARGE SCALE GENOMIC DNA]</scope>
    <source>
        <strain evidence="3">A2-165</strain>
    </source>
</reference>
<dbReference type="HOGENOM" id="CLU_875808_0_0_9"/>
<name>C7H4E8_FAED2</name>
<feature type="compositionally biased region" description="Low complexity" evidence="1">
    <location>
        <begin position="75"/>
        <end position="92"/>
    </location>
</feature>
<gene>
    <name evidence="3" type="ORF">FAEPRAA2165_01162</name>
</gene>
<evidence type="ECO:0000313" key="4">
    <source>
        <dbReference type="Proteomes" id="UP000004619"/>
    </source>
</evidence>
<dbReference type="AlphaFoldDB" id="C7H4E8"/>
<keyword evidence="2" id="KW-1133">Transmembrane helix</keyword>